<comment type="caution">
    <text evidence="2">The sequence shown here is derived from an EMBL/GenBank/DDBJ whole genome shotgun (WGS) entry which is preliminary data.</text>
</comment>
<organism evidence="2 3">
    <name type="scientific">Paenibacillus herberti</name>
    <dbReference type="NCBI Taxonomy" id="1619309"/>
    <lineage>
        <taxon>Bacteria</taxon>
        <taxon>Bacillati</taxon>
        <taxon>Bacillota</taxon>
        <taxon>Bacilli</taxon>
        <taxon>Bacillales</taxon>
        <taxon>Paenibacillaceae</taxon>
        <taxon>Paenibacillus</taxon>
    </lineage>
</organism>
<dbReference type="EMBL" id="NMUQ01000001">
    <property type="protein sequence ID" value="OXM16183.1"/>
    <property type="molecule type" value="Genomic_DNA"/>
</dbReference>
<protein>
    <submittedName>
        <fullName evidence="2">Uncharacterized protein</fullName>
    </submittedName>
</protein>
<accession>A0A229P1Q1</accession>
<keyword evidence="1" id="KW-1133">Transmembrane helix</keyword>
<dbReference type="AlphaFoldDB" id="A0A229P1Q1"/>
<dbReference type="Proteomes" id="UP000215145">
    <property type="component" value="Unassembled WGS sequence"/>
</dbReference>
<name>A0A229P1Q1_9BACL</name>
<evidence type="ECO:0000313" key="2">
    <source>
        <dbReference type="EMBL" id="OXM16183.1"/>
    </source>
</evidence>
<evidence type="ECO:0000256" key="1">
    <source>
        <dbReference type="SAM" id="Phobius"/>
    </source>
</evidence>
<reference evidence="2 3" key="1">
    <citation type="submission" date="2017-07" db="EMBL/GenBank/DDBJ databases">
        <title>Paenibacillus herberti R33 genome sequencing and assembly.</title>
        <authorList>
            <person name="Su W."/>
        </authorList>
    </citation>
    <scope>NUCLEOTIDE SEQUENCE [LARGE SCALE GENOMIC DNA]</scope>
    <source>
        <strain evidence="2 3">R33</strain>
    </source>
</reference>
<proteinExistence type="predicted"/>
<feature type="transmembrane region" description="Helical" evidence="1">
    <location>
        <begin position="20"/>
        <end position="37"/>
    </location>
</feature>
<gene>
    <name evidence="2" type="ORF">CGZ75_05660</name>
</gene>
<evidence type="ECO:0000313" key="3">
    <source>
        <dbReference type="Proteomes" id="UP000215145"/>
    </source>
</evidence>
<keyword evidence="1" id="KW-0472">Membrane</keyword>
<keyword evidence="3" id="KW-1185">Reference proteome</keyword>
<keyword evidence="1" id="KW-0812">Transmembrane</keyword>
<sequence length="76" mass="9036">MTDKEQIITLKMQMREYQRGNGLGGFYFLVSVCWLYQQRFINYFKQQQNLKKAPGKTEPRVKPPCGALHFPRRLVL</sequence>